<dbReference type="PANTHER" id="PTHR43615">
    <property type="entry name" value="PHOSPHOENOLPYRUVATE SYNTHASE-RELATED"/>
    <property type="match status" value="1"/>
</dbReference>
<feature type="region of interest" description="Disordered" evidence="1">
    <location>
        <begin position="742"/>
        <end position="777"/>
    </location>
</feature>
<evidence type="ECO:0000313" key="5">
    <source>
        <dbReference type="Proteomes" id="UP001595850"/>
    </source>
</evidence>
<feature type="domain" description="PEP-utilising enzyme mobile" evidence="2">
    <location>
        <begin position="849"/>
        <end position="919"/>
    </location>
</feature>
<comment type="caution">
    <text evidence="4">The sequence shown here is derived from an EMBL/GenBank/DDBJ whole genome shotgun (WGS) entry which is preliminary data.</text>
</comment>
<dbReference type="SUPFAM" id="SSF52009">
    <property type="entry name" value="Phosphohistidine domain"/>
    <property type="match status" value="1"/>
</dbReference>
<reference evidence="5" key="1">
    <citation type="journal article" date="2019" name="Int. J. Syst. Evol. Microbiol.">
        <title>The Global Catalogue of Microorganisms (GCM) 10K type strain sequencing project: providing services to taxonomists for standard genome sequencing and annotation.</title>
        <authorList>
            <consortium name="The Broad Institute Genomics Platform"/>
            <consortium name="The Broad Institute Genome Sequencing Center for Infectious Disease"/>
            <person name="Wu L."/>
            <person name="Ma J."/>
        </authorList>
    </citation>
    <scope>NUCLEOTIDE SEQUENCE [LARGE SCALE GENOMIC DNA]</scope>
    <source>
        <strain evidence="5">TBRC 4489</strain>
    </source>
</reference>
<evidence type="ECO:0000313" key="4">
    <source>
        <dbReference type="EMBL" id="MFC4057608.1"/>
    </source>
</evidence>
<dbReference type="InterPro" id="IPR051549">
    <property type="entry name" value="PEP_Utilizing_Enz"/>
</dbReference>
<dbReference type="EMBL" id="JBHSBM010000010">
    <property type="protein sequence ID" value="MFC4057608.1"/>
    <property type="molecule type" value="Genomic_DNA"/>
</dbReference>
<dbReference type="Gene3D" id="3.50.30.10">
    <property type="entry name" value="Phosphohistidine domain"/>
    <property type="match status" value="1"/>
</dbReference>
<keyword evidence="5" id="KW-1185">Reference proteome</keyword>
<protein>
    <submittedName>
        <fullName evidence="4">PEP/pyruvate-binding domain-containing protein</fullName>
    </submittedName>
</protein>
<organism evidence="4 5">
    <name type="scientific">Planomonospora corallina</name>
    <dbReference type="NCBI Taxonomy" id="1806052"/>
    <lineage>
        <taxon>Bacteria</taxon>
        <taxon>Bacillati</taxon>
        <taxon>Actinomycetota</taxon>
        <taxon>Actinomycetes</taxon>
        <taxon>Streptosporangiales</taxon>
        <taxon>Streptosporangiaceae</taxon>
        <taxon>Planomonospora</taxon>
    </lineage>
</organism>
<dbReference type="PANTHER" id="PTHR43615:SF1">
    <property type="entry name" value="PPDK_N DOMAIN-CONTAINING PROTEIN"/>
    <property type="match status" value="1"/>
</dbReference>
<feature type="region of interest" description="Disordered" evidence="1">
    <location>
        <begin position="448"/>
        <end position="491"/>
    </location>
</feature>
<name>A0ABV8I3I9_9ACTN</name>
<dbReference type="Pfam" id="PF01326">
    <property type="entry name" value="PPDK_N"/>
    <property type="match status" value="2"/>
</dbReference>
<feature type="domain" description="Pyruvate phosphate dikinase AMP/ATP-binding" evidence="3">
    <location>
        <begin position="245"/>
        <end position="292"/>
    </location>
</feature>
<feature type="domain" description="Pyruvate phosphate dikinase AMP/ATP-binding" evidence="3">
    <location>
        <begin position="18"/>
        <end position="234"/>
    </location>
</feature>
<dbReference type="InterPro" id="IPR002192">
    <property type="entry name" value="PPDK_AMP/ATP-bd"/>
</dbReference>
<feature type="compositionally biased region" description="Pro residues" evidence="1">
    <location>
        <begin position="763"/>
        <end position="772"/>
    </location>
</feature>
<dbReference type="RefSeq" id="WP_377285648.1">
    <property type="nucleotide sequence ID" value="NZ_JBHSBM010000010.1"/>
</dbReference>
<evidence type="ECO:0000259" key="2">
    <source>
        <dbReference type="Pfam" id="PF00391"/>
    </source>
</evidence>
<dbReference type="InterPro" id="IPR013815">
    <property type="entry name" value="ATP_grasp_subdomain_1"/>
</dbReference>
<dbReference type="Pfam" id="PF00391">
    <property type="entry name" value="PEP-utilizers"/>
    <property type="match status" value="1"/>
</dbReference>
<feature type="compositionally biased region" description="Pro residues" evidence="1">
    <location>
        <begin position="474"/>
        <end position="489"/>
    </location>
</feature>
<gene>
    <name evidence="4" type="ORF">ACFOWE_04845</name>
</gene>
<feature type="compositionally biased region" description="Low complexity" evidence="1">
    <location>
        <begin position="742"/>
        <end position="762"/>
    </location>
</feature>
<dbReference type="InterPro" id="IPR036637">
    <property type="entry name" value="Phosphohistidine_dom_sf"/>
</dbReference>
<evidence type="ECO:0000256" key="1">
    <source>
        <dbReference type="SAM" id="MobiDB-lite"/>
    </source>
</evidence>
<dbReference type="InterPro" id="IPR008279">
    <property type="entry name" value="PEP-util_enz_mobile_dom"/>
</dbReference>
<accession>A0ABV8I3I9</accession>
<proteinExistence type="predicted"/>
<sequence>METPLVLSFEEIDAGMLPLVGGKAANLGVLTAAGFPVPPGVCLTTEAYRRVTERSGPLEAALDALEAASPADTGSLAALAATARAAVLRAPVPDDVAEAVRRSAHGPVAVRSSATAEDLPDASFAGQQDTYLNVVGPDAVLDAVRRCWASLWTDRAVAYRAGRGIGPRSVRPAVVVQEMVRSEVAGVMFTADPVTGRRRTAVIDAAPGLGEAVVSGAVDPDRFTVDLASGRITGRRPGDGTAGGLCLTDGQVRTLAELGGRVEEHYGAPQDIEWAVDAEGVLWLTQARPVTTLYPVPRSGHGGPPEGTRIYFCGSLAQGLHQPVTPMGMSVFRLMSSSFDRLMNDRRTADPAAGAPFFAEAGGRLFLDVTGIVRSRAGRALFPRVLDVMEARSAVVLRALAADPRFGVTRRSLRPTARRLLRIGRRYRVPARALRALLDPESAHRHARRVEAGLRSRLASPPDVSPPHTSRPDTSPPHATPPDVSPPDVSPLRRLDRAERILLDETFPLVPQVAPGAGAGFAMLGLAARLLGDRARPGDLPTVLRGLPGNVTTEMDLALWRLAARIREDAAAASLLLGTPAPDLAARFAAGALPAVVQEGLRGFLDAYGVRAVAEIDLGVPRWAEDPAHVVGVLANYLRLDDPALAPDTQFARGAAEAGAMVETLAARAGGLRGRLVRFALGRARALAGLREFPKFLVVTSIAAARAELAAVGAELAGRGLLDSPGDVFLLTLPEVRAALTGAPGDASSGPVAPAGPGAPVRTGPPPGPGAPDGPGALRALVTARREEHARERRRRHVPRIVLSDGTEPEAVAGPAAAPDGALTGVPASAGGVTGVARVVLDPVGARLEPGEILVCPSTDPGWTPLFLTAGGLVMEMGGANSHGAVVAREYGIPAVVGVARATERIVSGQEITVDGASGTVLVSPAPAAS</sequence>
<evidence type="ECO:0000259" key="3">
    <source>
        <dbReference type="Pfam" id="PF01326"/>
    </source>
</evidence>
<dbReference type="Gene3D" id="3.30.1490.20">
    <property type="entry name" value="ATP-grasp fold, A domain"/>
    <property type="match status" value="1"/>
</dbReference>
<dbReference type="SUPFAM" id="SSF56059">
    <property type="entry name" value="Glutathione synthetase ATP-binding domain-like"/>
    <property type="match status" value="1"/>
</dbReference>
<dbReference type="Proteomes" id="UP001595850">
    <property type="component" value="Unassembled WGS sequence"/>
</dbReference>
<dbReference type="Gene3D" id="3.30.470.20">
    <property type="entry name" value="ATP-grasp fold, B domain"/>
    <property type="match status" value="2"/>
</dbReference>